<sequence>MNQLNQEASAVFSALRAMGFHQNFKMEGDYILSVTVKVHVSEFVILEVRPLQCGLRQVTRLNIYLVESYSGIRGLLITSVKHRMENLTESMLEKLWVG</sequence>
<name>A0A0C1IEN4_9BACT</name>
<evidence type="ECO:0000313" key="1">
    <source>
        <dbReference type="EMBL" id="KIC92620.1"/>
    </source>
</evidence>
<reference evidence="1 2" key="1">
    <citation type="submission" date="2014-11" db="EMBL/GenBank/DDBJ databases">
        <title>Genome sequence of Flavihumibacter solisilvae 3-3.</title>
        <authorList>
            <person name="Zhou G."/>
            <person name="Li M."/>
            <person name="Wang G."/>
        </authorList>
    </citation>
    <scope>NUCLEOTIDE SEQUENCE [LARGE SCALE GENOMIC DNA]</scope>
    <source>
        <strain evidence="1 2">3-3</strain>
    </source>
</reference>
<comment type="caution">
    <text evidence="1">The sequence shown here is derived from an EMBL/GenBank/DDBJ whole genome shotgun (WGS) entry which is preliminary data.</text>
</comment>
<evidence type="ECO:0000313" key="2">
    <source>
        <dbReference type="Proteomes" id="UP000031408"/>
    </source>
</evidence>
<organism evidence="1 2">
    <name type="scientific">Flavihumibacter solisilvae</name>
    <dbReference type="NCBI Taxonomy" id="1349421"/>
    <lineage>
        <taxon>Bacteria</taxon>
        <taxon>Pseudomonadati</taxon>
        <taxon>Bacteroidota</taxon>
        <taxon>Chitinophagia</taxon>
        <taxon>Chitinophagales</taxon>
        <taxon>Chitinophagaceae</taxon>
        <taxon>Flavihumibacter</taxon>
    </lineage>
</organism>
<proteinExistence type="predicted"/>
<dbReference type="STRING" id="1349421.OI18_21805"/>
<accession>A0A0C1IEN4</accession>
<protein>
    <submittedName>
        <fullName evidence="1">Uncharacterized protein</fullName>
    </submittedName>
</protein>
<dbReference type="OrthoDB" id="8418771at2"/>
<dbReference type="RefSeq" id="WP_039144020.1">
    <property type="nucleotide sequence ID" value="NZ_JSVC01000034.1"/>
</dbReference>
<dbReference type="Proteomes" id="UP000031408">
    <property type="component" value="Unassembled WGS sequence"/>
</dbReference>
<gene>
    <name evidence="1" type="ORF">OI18_21805</name>
</gene>
<dbReference type="EMBL" id="JSVC01000034">
    <property type="protein sequence ID" value="KIC92620.1"/>
    <property type="molecule type" value="Genomic_DNA"/>
</dbReference>
<keyword evidence="2" id="KW-1185">Reference proteome</keyword>
<dbReference type="AlphaFoldDB" id="A0A0C1IEN4"/>